<comment type="caution">
    <text evidence="2">The sequence shown here is derived from an EMBL/GenBank/DDBJ whole genome shotgun (WGS) entry which is preliminary data.</text>
</comment>
<feature type="compositionally biased region" description="Basic and acidic residues" evidence="1">
    <location>
        <begin position="158"/>
        <end position="167"/>
    </location>
</feature>
<evidence type="ECO:0000313" key="3">
    <source>
        <dbReference type="Proteomes" id="UP000624244"/>
    </source>
</evidence>
<dbReference type="AlphaFoldDB" id="A0A8H5ZNY8"/>
<organism evidence="2 3">
    <name type="scientific">Cochliobolus sativus</name>
    <name type="common">Common root rot and spot blotch fungus</name>
    <name type="synonym">Bipolaris sorokiniana</name>
    <dbReference type="NCBI Taxonomy" id="45130"/>
    <lineage>
        <taxon>Eukaryota</taxon>
        <taxon>Fungi</taxon>
        <taxon>Dikarya</taxon>
        <taxon>Ascomycota</taxon>
        <taxon>Pezizomycotina</taxon>
        <taxon>Dothideomycetes</taxon>
        <taxon>Pleosporomycetidae</taxon>
        <taxon>Pleosporales</taxon>
        <taxon>Pleosporineae</taxon>
        <taxon>Pleosporaceae</taxon>
        <taxon>Bipolaris</taxon>
    </lineage>
</organism>
<accession>A0A8H5ZNY8</accession>
<evidence type="ECO:0000256" key="1">
    <source>
        <dbReference type="SAM" id="MobiDB-lite"/>
    </source>
</evidence>
<name>A0A8H5ZNY8_COCSA</name>
<sequence length="181" mass="20464">MAVDRFTHFLQIPETWPSSHGLRVPWYRGFGPPSLPCQVAVSVWRILKPAALLEGGNDHFTHCCYRFMVALSFLPWLCTLIHLSKPLTIGRPVPDGQVRGWKIFVSDLLWGTSEASMWLMQGLLVTTTTYPGSSPDVANLRPDPDTVMSCRHENLEKVEREQTEHTKSRFLNPPSAGHVTR</sequence>
<evidence type="ECO:0000313" key="2">
    <source>
        <dbReference type="EMBL" id="KAF5851644.1"/>
    </source>
</evidence>
<dbReference type="EMBL" id="WNKQ01000005">
    <property type="protein sequence ID" value="KAF5851644.1"/>
    <property type="molecule type" value="Genomic_DNA"/>
</dbReference>
<proteinExistence type="predicted"/>
<feature type="region of interest" description="Disordered" evidence="1">
    <location>
        <begin position="158"/>
        <end position="181"/>
    </location>
</feature>
<reference evidence="2" key="1">
    <citation type="submission" date="2019-11" db="EMBL/GenBank/DDBJ databases">
        <title>Bipolaris sorokiniana Genome sequencing.</title>
        <authorList>
            <person name="Wang H."/>
        </authorList>
    </citation>
    <scope>NUCLEOTIDE SEQUENCE</scope>
</reference>
<protein>
    <submittedName>
        <fullName evidence="2">Uncharacterized protein</fullName>
    </submittedName>
</protein>
<gene>
    <name evidence="2" type="ORF">GGP41_004366</name>
</gene>
<dbReference type="Proteomes" id="UP000624244">
    <property type="component" value="Unassembled WGS sequence"/>
</dbReference>